<organism evidence="1 2">
    <name type="scientific">Porites evermanni</name>
    <dbReference type="NCBI Taxonomy" id="104178"/>
    <lineage>
        <taxon>Eukaryota</taxon>
        <taxon>Metazoa</taxon>
        <taxon>Cnidaria</taxon>
        <taxon>Anthozoa</taxon>
        <taxon>Hexacorallia</taxon>
        <taxon>Scleractinia</taxon>
        <taxon>Fungiina</taxon>
        <taxon>Poritidae</taxon>
        <taxon>Porites</taxon>
    </lineage>
</organism>
<evidence type="ECO:0000313" key="2">
    <source>
        <dbReference type="Proteomes" id="UP001159427"/>
    </source>
</evidence>
<protein>
    <submittedName>
        <fullName evidence="1">Uncharacterized protein</fullName>
    </submittedName>
</protein>
<reference evidence="1 2" key="1">
    <citation type="submission" date="2022-05" db="EMBL/GenBank/DDBJ databases">
        <authorList>
            <consortium name="Genoscope - CEA"/>
            <person name="William W."/>
        </authorList>
    </citation>
    <scope>NUCLEOTIDE SEQUENCE [LARGE SCALE GENOMIC DNA]</scope>
</reference>
<sequence>MDRSESLLTNNCHDLEAEADLHMEDVTVKSNSVPKRPIAIDSFVKEALISTTESGHLDCGIKTSKISPNLPQFDVVHFRRNIFNLPSGGVGKHFIEELTFWLKQFNSNSDLNSVALKAFMLLPSVILQKPSATSKSKEHSVAIERRLALWSHGDLNMLMKEIRFIQDRFVNSKRARSVEDILITFAKLFFQGKLTAAIKLLDKENSSGLLNLSDEVSAQLKEKHPVPAEIEEECLLHGPVDLVPPGIFDLINEQRIFDSALKTKGSAGPSGVDAELYRFKSKFTYYLRTIESFEEYVDPIEEVIHTSFLPSLFGRAEPLPEELKDLVSLSPAQGGIGIPDLKRESHWRSSMNRLI</sequence>
<accession>A0ABN8T278</accession>
<evidence type="ECO:0000313" key="1">
    <source>
        <dbReference type="EMBL" id="CAH3197598.1"/>
    </source>
</evidence>
<dbReference type="EMBL" id="CALNXI010005396">
    <property type="protein sequence ID" value="CAH3197598.1"/>
    <property type="molecule type" value="Genomic_DNA"/>
</dbReference>
<dbReference type="Proteomes" id="UP001159427">
    <property type="component" value="Unassembled WGS sequence"/>
</dbReference>
<gene>
    <name evidence="1" type="ORF">PEVE_00035088</name>
</gene>
<name>A0ABN8T278_9CNID</name>
<proteinExistence type="predicted"/>
<keyword evidence="2" id="KW-1185">Reference proteome</keyword>
<comment type="caution">
    <text evidence="1">The sequence shown here is derived from an EMBL/GenBank/DDBJ whole genome shotgun (WGS) entry which is preliminary data.</text>
</comment>